<dbReference type="EMBL" id="GL833622">
    <property type="protein sequence ID" value="EGB02315.1"/>
    <property type="molecule type" value="Genomic_DNA"/>
</dbReference>
<dbReference type="GeneID" id="20227169"/>
<dbReference type="PROSITE" id="PS51123">
    <property type="entry name" value="OMPA_2"/>
    <property type="match status" value="1"/>
</dbReference>
<evidence type="ECO:0000313" key="3">
    <source>
        <dbReference type="EMBL" id="EGB02315.1"/>
    </source>
</evidence>
<accession>F0YRE4</accession>
<dbReference type="Pfam" id="PF00264">
    <property type="entry name" value="Tyrosinase"/>
    <property type="match status" value="1"/>
</dbReference>
<keyword evidence="4" id="KW-1185">Reference proteome</keyword>
<dbReference type="Gene3D" id="1.10.1280.10">
    <property type="entry name" value="Di-copper center containing domain from catechol oxidase"/>
    <property type="match status" value="1"/>
</dbReference>
<feature type="non-terminal residue" evidence="3">
    <location>
        <position position="664"/>
    </location>
</feature>
<dbReference type="InterPro" id="IPR006665">
    <property type="entry name" value="OmpA-like"/>
</dbReference>
<protein>
    <recommendedName>
        <fullName evidence="2">OmpA-like domain-containing protein</fullName>
    </recommendedName>
</protein>
<dbReference type="InterPro" id="IPR050330">
    <property type="entry name" value="Bact_OuterMem_StrucFunc"/>
</dbReference>
<dbReference type="InterPro" id="IPR036737">
    <property type="entry name" value="OmpA-like_sf"/>
</dbReference>
<organism evidence="4">
    <name type="scientific">Aureococcus anophagefferens</name>
    <name type="common">Harmful bloom alga</name>
    <dbReference type="NCBI Taxonomy" id="44056"/>
    <lineage>
        <taxon>Eukaryota</taxon>
        <taxon>Sar</taxon>
        <taxon>Stramenopiles</taxon>
        <taxon>Ochrophyta</taxon>
        <taxon>Pelagophyceae</taxon>
        <taxon>Pelagomonadales</taxon>
        <taxon>Pelagomonadaceae</taxon>
        <taxon>Aureococcus</taxon>
    </lineage>
</organism>
<dbReference type="Gene3D" id="3.30.1330.60">
    <property type="entry name" value="OmpA-like domain"/>
    <property type="match status" value="1"/>
</dbReference>
<feature type="domain" description="OmpA-like" evidence="2">
    <location>
        <begin position="63"/>
        <end position="178"/>
    </location>
</feature>
<sequence>MKADGRLKVSVDGHASKAEDPAVADARAAAVAAKLEELGVDPARLRHEGHGAATAARREVQFTVIQELRVSDTVQFAACSSDVTDGSAGVLDAVARVLAERPHLVVRVEGHCCTSPMWGSTTIEELAADRAEAVVAALAARGVPRDQLRPRGFGADLPVDVANKRLNRRTEFHVVDTDVEKNLRRRVREPAARRRTAEDFAEDPAALARLRGLAAQPAGLPMRVRWAAARLLLAARADWRAERVLWLLLAPGAKRPPLNPDVIRAIGSWCYVLGAFDARTSAKAPSKAPSKPFDDFKQRYLPEFAWRRRKDRDGPQKTFLLKHLGEDTVKGCSVFHGADAFLTGHAAFTLELEQALQAVDASVSAPYWDTSLDDDARGAAWAEGLELFAEDWFGARAGAGGPKLDYPALTTGRFAYVDVPSYAAGDAAGAAAAPPERNAFGRLTQSYNNDPATFLWRSDSVCGLPSKLRLPGCAALKGALREASVSDLRAKIETDWHGALHPTLGGAFDCASESAGASHFAALAKTAPELVQFVHQLAEVLWDVAHNTGHLKCPSSCDEAAGFAACRCACPALDAEFAAGNAALAYAFLDSIGLLSRYAGSQRGDVFVRTVDEKFCFAGEPNGACLAGRDADDFFVALARLSCAPGRVAPYMTPLAASNDPLFW</sequence>
<proteinExistence type="predicted"/>
<reference evidence="3 4" key="1">
    <citation type="journal article" date="2011" name="Proc. Natl. Acad. Sci. U.S.A.">
        <title>Niche of harmful alga Aureococcus anophagefferens revealed through ecogenomics.</title>
        <authorList>
            <person name="Gobler C.J."/>
            <person name="Berry D.L."/>
            <person name="Dyhrman S.T."/>
            <person name="Wilhelm S.W."/>
            <person name="Salamov A."/>
            <person name="Lobanov A.V."/>
            <person name="Zhang Y."/>
            <person name="Collier J.L."/>
            <person name="Wurch L.L."/>
            <person name="Kustka A.B."/>
            <person name="Dill B.D."/>
            <person name="Shah M."/>
            <person name="VerBerkmoes N.C."/>
            <person name="Kuo A."/>
            <person name="Terry A."/>
            <person name="Pangilinan J."/>
            <person name="Lindquist E.A."/>
            <person name="Lucas S."/>
            <person name="Paulsen I.T."/>
            <person name="Hattenrath-Lehmann T.K."/>
            <person name="Talmage S.C."/>
            <person name="Walker E.A."/>
            <person name="Koch F."/>
            <person name="Burson A.M."/>
            <person name="Marcoval M.A."/>
            <person name="Tang Y.Z."/>
            <person name="Lecleir G.R."/>
            <person name="Coyne K.J."/>
            <person name="Berg G.M."/>
            <person name="Bertrand E.M."/>
            <person name="Saito M.A."/>
            <person name="Gladyshev V.N."/>
            <person name="Grigoriev I.V."/>
        </authorList>
    </citation>
    <scope>NUCLEOTIDE SEQUENCE [LARGE SCALE GENOMIC DNA]</scope>
    <source>
        <strain evidence="4">CCMP 1984</strain>
    </source>
</reference>
<evidence type="ECO:0000259" key="2">
    <source>
        <dbReference type="PROSITE" id="PS51123"/>
    </source>
</evidence>
<evidence type="ECO:0000313" key="4">
    <source>
        <dbReference type="Proteomes" id="UP000002729"/>
    </source>
</evidence>
<gene>
    <name evidence="3" type="ORF">AURANDRAFT_68995</name>
</gene>
<dbReference type="Proteomes" id="UP000002729">
    <property type="component" value="Unassembled WGS sequence"/>
</dbReference>
<dbReference type="PANTHER" id="PTHR30329:SF21">
    <property type="entry name" value="LIPOPROTEIN YIAD-RELATED"/>
    <property type="match status" value="1"/>
</dbReference>
<dbReference type="InterPro" id="IPR008922">
    <property type="entry name" value="Di-copper_centre_dom_sf"/>
</dbReference>
<dbReference type="SUPFAM" id="SSF48056">
    <property type="entry name" value="Di-copper centre-containing domain"/>
    <property type="match status" value="1"/>
</dbReference>
<evidence type="ECO:0000256" key="1">
    <source>
        <dbReference type="SAM" id="MobiDB-lite"/>
    </source>
</evidence>
<name>F0YRE4_AURAN</name>
<dbReference type="Pfam" id="PF00691">
    <property type="entry name" value="OmpA"/>
    <property type="match status" value="1"/>
</dbReference>
<dbReference type="InParanoid" id="F0YRE4"/>
<dbReference type="AlphaFoldDB" id="F0YRE4"/>
<dbReference type="InterPro" id="IPR002227">
    <property type="entry name" value="Tyrosinase_Cu-bd"/>
</dbReference>
<dbReference type="SUPFAM" id="SSF103088">
    <property type="entry name" value="OmpA-like"/>
    <property type="match status" value="2"/>
</dbReference>
<dbReference type="GO" id="GO:0016491">
    <property type="term" value="F:oxidoreductase activity"/>
    <property type="evidence" value="ECO:0007669"/>
    <property type="project" value="InterPro"/>
</dbReference>
<feature type="region of interest" description="Disordered" evidence="1">
    <location>
        <begin position="1"/>
        <end position="20"/>
    </location>
</feature>
<dbReference type="RefSeq" id="XP_009042986.1">
    <property type="nucleotide sequence ID" value="XM_009044738.1"/>
</dbReference>
<dbReference type="KEGG" id="aaf:AURANDRAFT_68995"/>
<dbReference type="PANTHER" id="PTHR30329">
    <property type="entry name" value="STATOR ELEMENT OF FLAGELLAR MOTOR COMPLEX"/>
    <property type="match status" value="1"/>
</dbReference>